<evidence type="ECO:0000313" key="3">
    <source>
        <dbReference type="EMBL" id="MBB6431382.1"/>
    </source>
</evidence>
<dbReference type="SUPFAM" id="SSF56672">
    <property type="entry name" value="DNA/RNA polymerases"/>
    <property type="match status" value="1"/>
</dbReference>
<feature type="domain" description="Reverse transcriptase" evidence="2">
    <location>
        <begin position="1"/>
        <end position="281"/>
    </location>
</feature>
<dbReference type="EMBL" id="JACHGY010000001">
    <property type="protein sequence ID" value="MBB6431382.1"/>
    <property type="molecule type" value="Genomic_DNA"/>
</dbReference>
<dbReference type="CDD" id="cd01646">
    <property type="entry name" value="RT_Bac_retron_I"/>
    <property type="match status" value="1"/>
</dbReference>
<dbReference type="AlphaFoldDB" id="A0A7X0H8S1"/>
<evidence type="ECO:0000313" key="4">
    <source>
        <dbReference type="Proteomes" id="UP000541810"/>
    </source>
</evidence>
<dbReference type="Pfam" id="PF00078">
    <property type="entry name" value="RVT_1"/>
    <property type="match status" value="1"/>
</dbReference>
<accession>A0A7X0H8S1</accession>
<comment type="similarity">
    <text evidence="1">Belongs to the bacterial reverse transcriptase family.</text>
</comment>
<dbReference type="RefSeq" id="WP_184678852.1">
    <property type="nucleotide sequence ID" value="NZ_JACHGY010000001.1"/>
</dbReference>
<dbReference type="PANTHER" id="PTHR34047">
    <property type="entry name" value="NUCLEAR INTRON MATURASE 1, MITOCHONDRIAL-RELATED"/>
    <property type="match status" value="1"/>
</dbReference>
<sequence>MPLLFAEAAKRSIKNIGKYGDTDVFPFSYEKDIFHEKENECAAILEGMFADFDRAISDDPPRFIQALSQVGYTGFRWTTQIDPYWNAYYLALVLSIADEVESARSPITNAQVYSYRYAWNDGDSKIFSDVSWRQYKEHCLQLARDHAVVLVTDIADFYPRISHHRIENLLQRLGINSDTKTQILKLLAIFSNGFSYGLPVGGPASRILAELSLVNIDQHLAVDLNRSYARYADDFTFFCDSDAEAYGTIKFLSDKLKLEGLALQKSKTRILTQAEFIEMSRPFDQSRATSIITDEDKLLNISIRFDPYSPTAEEDYENLRSAINEIDILSILARELNKTVVDTSVTKQALNAVRLLPNNTLQTGALQTILDRNNLSTLSPVLSTVLRVVRSTIPNLSNTQRNQIDILLHDLIDAKLPQLDVDLHLMYFIQCLAFDYTDKKEQFLVSIYNTHSNPLVRRLIILAMAKWKRDYWLTSLRARFSDLTSWERGAVIISSYALTDEGSHWRKNSKWSWNSKELLIRDWFSSRPDTAGITV</sequence>
<dbReference type="PROSITE" id="PS50878">
    <property type="entry name" value="RT_POL"/>
    <property type="match status" value="1"/>
</dbReference>
<keyword evidence="4" id="KW-1185">Reference proteome</keyword>
<proteinExistence type="inferred from homology"/>
<dbReference type="InterPro" id="IPR051083">
    <property type="entry name" value="GrpII_Intron_Splice-Mob/Def"/>
</dbReference>
<comment type="caution">
    <text evidence="3">The sequence shown here is derived from an EMBL/GenBank/DDBJ whole genome shotgun (WGS) entry which is preliminary data.</text>
</comment>
<gene>
    <name evidence="3" type="ORF">HNQ40_003188</name>
</gene>
<name>A0A7X0H8S1_9BACT</name>
<reference evidence="3 4" key="1">
    <citation type="submission" date="2020-08" db="EMBL/GenBank/DDBJ databases">
        <title>Genomic Encyclopedia of Type Strains, Phase IV (KMG-IV): sequencing the most valuable type-strain genomes for metagenomic binning, comparative biology and taxonomic classification.</title>
        <authorList>
            <person name="Goeker M."/>
        </authorList>
    </citation>
    <scope>NUCLEOTIDE SEQUENCE [LARGE SCALE GENOMIC DNA]</scope>
    <source>
        <strain evidence="3 4">DSM 103725</strain>
    </source>
</reference>
<evidence type="ECO:0000256" key="1">
    <source>
        <dbReference type="ARBA" id="ARBA00034120"/>
    </source>
</evidence>
<dbReference type="InterPro" id="IPR000477">
    <property type="entry name" value="RT_dom"/>
</dbReference>
<protein>
    <recommendedName>
        <fullName evidence="2">Reverse transcriptase domain-containing protein</fullName>
    </recommendedName>
</protein>
<dbReference type="Proteomes" id="UP000541810">
    <property type="component" value="Unassembled WGS sequence"/>
</dbReference>
<organism evidence="3 4">
    <name type="scientific">Algisphaera agarilytica</name>
    <dbReference type="NCBI Taxonomy" id="1385975"/>
    <lineage>
        <taxon>Bacteria</taxon>
        <taxon>Pseudomonadati</taxon>
        <taxon>Planctomycetota</taxon>
        <taxon>Phycisphaerae</taxon>
        <taxon>Phycisphaerales</taxon>
        <taxon>Phycisphaeraceae</taxon>
        <taxon>Algisphaera</taxon>
    </lineage>
</organism>
<dbReference type="InterPro" id="IPR043502">
    <property type="entry name" value="DNA/RNA_pol_sf"/>
</dbReference>
<evidence type="ECO:0000259" key="2">
    <source>
        <dbReference type="PROSITE" id="PS50878"/>
    </source>
</evidence>